<reference evidence="1 2" key="1">
    <citation type="submission" date="2019-08" db="EMBL/GenBank/DDBJ databases">
        <title>Complete genome sequence of Candidatus Uab amorphum.</title>
        <authorList>
            <person name="Shiratori T."/>
            <person name="Suzuki S."/>
            <person name="Kakizawa Y."/>
            <person name="Ishida K."/>
        </authorList>
    </citation>
    <scope>NUCLEOTIDE SEQUENCE [LARGE SCALE GENOMIC DNA]</scope>
    <source>
        <strain evidence="1 2">SRT547</strain>
    </source>
</reference>
<evidence type="ECO:0000313" key="2">
    <source>
        <dbReference type="Proteomes" id="UP000326354"/>
    </source>
</evidence>
<dbReference type="OrthoDB" id="284838at2"/>
<accession>A0A5S9IJZ3</accession>
<dbReference type="AlphaFoldDB" id="A0A5S9IJZ3"/>
<proteinExistence type="predicted"/>
<dbReference type="EMBL" id="AP019860">
    <property type="protein sequence ID" value="BBM83243.1"/>
    <property type="molecule type" value="Genomic_DNA"/>
</dbReference>
<dbReference type="Proteomes" id="UP000326354">
    <property type="component" value="Chromosome"/>
</dbReference>
<name>A0A5S9IJZ3_UABAM</name>
<organism evidence="1 2">
    <name type="scientific">Uabimicrobium amorphum</name>
    <dbReference type="NCBI Taxonomy" id="2596890"/>
    <lineage>
        <taxon>Bacteria</taxon>
        <taxon>Pseudomonadati</taxon>
        <taxon>Planctomycetota</taxon>
        <taxon>Candidatus Uabimicrobiia</taxon>
        <taxon>Candidatus Uabimicrobiales</taxon>
        <taxon>Candidatus Uabimicrobiaceae</taxon>
        <taxon>Candidatus Uabimicrobium</taxon>
    </lineage>
</organism>
<dbReference type="RefSeq" id="WP_151967452.1">
    <property type="nucleotide sequence ID" value="NZ_AP019860.1"/>
</dbReference>
<dbReference type="KEGG" id="uam:UABAM_01594"/>
<evidence type="ECO:0008006" key="3">
    <source>
        <dbReference type="Google" id="ProtNLM"/>
    </source>
</evidence>
<sequence length="221" mass="25432">MRQIIIIFIFCACAFAQNNIPGEDFNSYVLNALKEYPTDGTHTYYWPKSGGWAGNTQDLYYKGKLFSKGDTKKRCYCCGLTFEIFFNAYKKYCADNKWEFNIANFDSAQLKKFRGQWFGSDGNRKTLLNAITKNKLGKKIPFSEAQPGDFVQLWRHSGSGHSVVFMSWVRDSQSKIIGMQYWSTQTSTNGVHYNTEYFGDSKGLKRDETYIARVGKSSREN</sequence>
<protein>
    <recommendedName>
        <fullName evidence="3">Peptidase C51 domain-containing protein</fullName>
    </recommendedName>
</protein>
<evidence type="ECO:0000313" key="1">
    <source>
        <dbReference type="EMBL" id="BBM83243.1"/>
    </source>
</evidence>
<keyword evidence="2" id="KW-1185">Reference proteome</keyword>
<gene>
    <name evidence="1" type="ORF">UABAM_01594</name>
</gene>